<feature type="region of interest" description="Disordered" evidence="1">
    <location>
        <begin position="255"/>
        <end position="284"/>
    </location>
</feature>
<dbReference type="eggNOG" id="COG1337">
    <property type="taxonomic scope" value="Bacteria"/>
</dbReference>
<sequence length="699" mass="74696">MTTVSHTTSPTASGHVTIVFTSDWGVSTGVGHAGRTHSTIERCGDDPVVRGTVITGVLREQAMVAAEAFDRAMGSSGEHWKEFALWLFGQDPDSEPGSTPHPRHVLFTDATPASKIPIHDTVSLSIDPTTGTARDQFLRFTERAAAGVLTGTFTLIDEAGGPLSVQATIEAAHFLLGVAGLMVRGIGSGCSGGDGECTVAVSDKDYTKTDLQDEKAADALTRILANRDNDDTPTYSSEDVKNVADHLRNRVRESLREVPALPKDLPKDSPQDIAMPDLQQSESGNTTWYETSLDIVLESPVVSYEVPFSNEVRSLDFLRGTVLVPWLHGLLRKNYPDNPLVNSAIVSGDLRVSDALPVYEKTPGLPVPFVLENEKVPEDKQGDIQPCTLFNRHIPIDDQVCGDHTIPSRGSYLFVKSNGAPVTGWIGKPSLIGRQSTAINSETGAAKDGQLFLVRALPAGLTLRASIVVSKRLLSELRGTAATSTDSPLTLDLGIAEQPAFLGSRKLTGTFGRARCTVGSTFTEVGSTPPPVEGPVTDEGTQASSCEPTEVVSLWFTSDVLARSSALGPGGSVEDLELAFRRANVPVTVVQESPDQDSGDKNRKRILTAIRHRRVDSWSPRDNAPRATRLAIQAGSVVQVRLSPDDLGSLKVLGHIGVGELTPQGYGRFLVDSPILAKATLPLFTTKSMSFTAPTEAVS</sequence>
<feature type="region of interest" description="Disordered" evidence="1">
    <location>
        <begin position="522"/>
        <end position="544"/>
    </location>
</feature>
<evidence type="ECO:0000313" key="2">
    <source>
        <dbReference type="EMBL" id="EHM89135.1"/>
    </source>
</evidence>
<evidence type="ECO:0000256" key="1">
    <source>
        <dbReference type="SAM" id="MobiDB-lite"/>
    </source>
</evidence>
<reference evidence="2 3" key="1">
    <citation type="submission" date="2011-10" db="EMBL/GenBank/DDBJ databases">
        <title>The Genome Sequence of Actinomyces graevenitzii C83.</title>
        <authorList>
            <consortium name="The Broad Institute Genome Sequencing Platform"/>
            <consortium name="The Broad Institute Genome Sequencing Center for Infectious Disease"/>
            <person name="Earl A."/>
            <person name="Ward D."/>
            <person name="Feldgarden M."/>
            <person name="Gevers D."/>
            <person name="Sibley C.D."/>
            <person name="Field T.R."/>
            <person name="Grinwis M."/>
            <person name="Eshaghurshan C.S."/>
            <person name="Surette M.G."/>
            <person name="Young S.K."/>
            <person name="Zeng Q."/>
            <person name="Gargeya S."/>
            <person name="Fitzgerald M."/>
            <person name="Haas B."/>
            <person name="Abouelleil A."/>
            <person name="Alvarado L."/>
            <person name="Arachchi H.M."/>
            <person name="Berlin A."/>
            <person name="Brown A."/>
            <person name="Chapman S.B."/>
            <person name="Chen Z."/>
            <person name="Dunbar C."/>
            <person name="Freedman E."/>
            <person name="Gearin G."/>
            <person name="Goldberg J."/>
            <person name="Griggs A."/>
            <person name="Gujja S."/>
            <person name="Heiman D."/>
            <person name="Howarth C."/>
            <person name="Larson L."/>
            <person name="Lui A."/>
            <person name="MacDonald P.J.P."/>
            <person name="Montmayeur A."/>
            <person name="Murphy C."/>
            <person name="Neiman D."/>
            <person name="Pearson M."/>
            <person name="Priest M."/>
            <person name="Roberts A."/>
            <person name="Saif S."/>
            <person name="Shea T."/>
            <person name="Shenoy N."/>
            <person name="Sisk P."/>
            <person name="Stolte C."/>
            <person name="Sykes S."/>
            <person name="Wortman J."/>
            <person name="Nusbaum C."/>
            <person name="Birren B."/>
        </authorList>
    </citation>
    <scope>NUCLEOTIDE SEQUENCE [LARGE SCALE GENOMIC DNA]</scope>
    <source>
        <strain evidence="2 3">C83</strain>
    </source>
</reference>
<name>G9PEF5_9ACTO</name>
<dbReference type="InterPro" id="IPR052216">
    <property type="entry name" value="CRISPR_Csm3_endoribonuclease"/>
</dbReference>
<dbReference type="STRING" id="435830.HMPREF0045_00548"/>
<dbReference type="PANTHER" id="PTHR35579:SF3">
    <property type="entry name" value="CRISPR SYSTEM CMS ENDORIBONUCLEASE CSM3"/>
    <property type="match status" value="1"/>
</dbReference>
<dbReference type="HOGENOM" id="CLU_394153_0_0_11"/>
<dbReference type="EMBL" id="ACRN01000002">
    <property type="protein sequence ID" value="EHM89135.1"/>
    <property type="molecule type" value="Genomic_DNA"/>
</dbReference>
<dbReference type="RefSeq" id="WP_005985292.1">
    <property type="nucleotide sequence ID" value="NZ_JH470338.1"/>
</dbReference>
<keyword evidence="3" id="KW-1185">Reference proteome</keyword>
<proteinExistence type="predicted"/>
<evidence type="ECO:0000313" key="3">
    <source>
        <dbReference type="Proteomes" id="UP000003822"/>
    </source>
</evidence>
<dbReference type="PANTHER" id="PTHR35579">
    <property type="entry name" value="CRISPR SYSTEM CMS ENDORIBONUCLEASE CSM3"/>
    <property type="match status" value="1"/>
</dbReference>
<protein>
    <submittedName>
        <fullName evidence="2">Uncharacterized protein</fullName>
    </submittedName>
</protein>
<dbReference type="PATRIC" id="fig|435830.3.peg.530"/>
<dbReference type="CDD" id="cd09726">
    <property type="entry name" value="RAMP_I_III"/>
    <property type="match status" value="1"/>
</dbReference>
<accession>G9PEF5</accession>
<dbReference type="Proteomes" id="UP000003822">
    <property type="component" value="Unassembled WGS sequence"/>
</dbReference>
<organism evidence="2 3">
    <name type="scientific">Actinomyces graevenitzii C83</name>
    <dbReference type="NCBI Taxonomy" id="435830"/>
    <lineage>
        <taxon>Bacteria</taxon>
        <taxon>Bacillati</taxon>
        <taxon>Actinomycetota</taxon>
        <taxon>Actinomycetes</taxon>
        <taxon>Actinomycetales</taxon>
        <taxon>Actinomycetaceae</taxon>
        <taxon>Actinomyces</taxon>
    </lineage>
</organism>
<gene>
    <name evidence="2" type="ORF">HMPREF0045_00548</name>
</gene>
<comment type="caution">
    <text evidence="2">The sequence shown here is derived from an EMBL/GenBank/DDBJ whole genome shotgun (WGS) entry which is preliminary data.</text>
</comment>
<dbReference type="AlphaFoldDB" id="G9PEF5"/>